<keyword evidence="3" id="KW-1185">Reference proteome</keyword>
<dbReference type="EMBL" id="UFVS01000003">
    <property type="protein sequence ID" value="SUY54020.1"/>
    <property type="molecule type" value="Genomic_DNA"/>
</dbReference>
<reference evidence="1 3" key="1">
    <citation type="submission" date="2017-01" db="EMBL/GenBank/DDBJ databases">
        <authorList>
            <person name="Varghese N."/>
            <person name="Submissions S."/>
        </authorList>
    </citation>
    <scope>NUCLEOTIDE SEQUENCE [LARGE SCALE GENOMIC DNA]</scope>
    <source>
        <strain evidence="1 3">ATCC 27950</strain>
    </source>
</reference>
<evidence type="ECO:0000313" key="2">
    <source>
        <dbReference type="EMBL" id="SUY54020.1"/>
    </source>
</evidence>
<name>A0A381JSV9_9FLAO</name>
<dbReference type="OrthoDB" id="9001829at2"/>
<dbReference type="AlphaFoldDB" id="A0A381JSV9"/>
<evidence type="ECO:0000313" key="3">
    <source>
        <dbReference type="Proteomes" id="UP000185725"/>
    </source>
</evidence>
<evidence type="ECO:0000313" key="1">
    <source>
        <dbReference type="EMBL" id="SIR32836.1"/>
    </source>
</evidence>
<gene>
    <name evidence="2" type="ORF">NCTC13560_03985</name>
    <name evidence="1" type="ORF">SAMN05421682_11827</name>
</gene>
<protein>
    <submittedName>
        <fullName evidence="2">Uncharacterized protein</fullName>
    </submittedName>
</protein>
<sequence length="350" mass="40365">MSRTRIVKGKIVEVIEKDYNIFSESNIIYNAAEMVTEKGETKGVSYGISGKPENLGVKTCNYTPAAIGKGACDYYVNRMKNFMDRHTDCIHTPPVYYYGPLRDIKEKGKLSEYEKAVIRLKVLAQMRLSIFGNVDGHVEIEAAEKERLKKDNMLPHYSKANKTVIPTPNGSYGYKYCTSFTNELMPKLTKHGQTWLNQAKKKLQDYMEMGVVDKFFISKYNTSYNIKNSLTKKDGKTIIDKTGKKVEKFYTNIELYNTKFQSFAFATHPDAYNPLEMSKLPAQDLIRILLTPEMKEWMGAETWEQAWIMAKNMNYGSVTKSSWEQLKTDTKQAVESTKNNLKKYWDEIFN</sequence>
<dbReference type="GeneID" id="303675351"/>
<dbReference type="Proteomes" id="UP000185725">
    <property type="component" value="Unassembled WGS sequence"/>
</dbReference>
<dbReference type="RefSeq" id="WP_076562767.1">
    <property type="nucleotide sequence ID" value="NZ_CP033929.1"/>
</dbReference>
<dbReference type="Proteomes" id="UP000255231">
    <property type="component" value="Unassembled WGS sequence"/>
</dbReference>
<dbReference type="EMBL" id="FTMF01000018">
    <property type="protein sequence ID" value="SIR32836.1"/>
    <property type="molecule type" value="Genomic_DNA"/>
</dbReference>
<evidence type="ECO:0000313" key="4">
    <source>
        <dbReference type="Proteomes" id="UP000255231"/>
    </source>
</evidence>
<accession>A0A381JSV9</accession>
<organism evidence="2 4">
    <name type="scientific">Chryseobacterium indoltheticum</name>
    <dbReference type="NCBI Taxonomy" id="254"/>
    <lineage>
        <taxon>Bacteria</taxon>
        <taxon>Pseudomonadati</taxon>
        <taxon>Bacteroidota</taxon>
        <taxon>Flavobacteriia</taxon>
        <taxon>Flavobacteriales</taxon>
        <taxon>Weeksellaceae</taxon>
        <taxon>Chryseobacterium group</taxon>
        <taxon>Chryseobacterium</taxon>
    </lineage>
</organism>
<reference evidence="2 4" key="2">
    <citation type="submission" date="2018-06" db="EMBL/GenBank/DDBJ databases">
        <authorList>
            <consortium name="Pathogen Informatics"/>
            <person name="Doyle S."/>
        </authorList>
    </citation>
    <scope>NUCLEOTIDE SEQUENCE [LARGE SCALE GENOMIC DNA]</scope>
    <source>
        <strain evidence="2 4">NCTC13560</strain>
    </source>
</reference>
<dbReference type="KEGG" id="cil:EG358_16735"/>
<proteinExistence type="predicted"/>